<gene>
    <name evidence="3" type="ORF">FPZ11_13945</name>
</gene>
<dbReference type="InterPro" id="IPR029058">
    <property type="entry name" value="AB_hydrolase_fold"/>
</dbReference>
<dbReference type="AlphaFoldDB" id="A0A5B8M6A2"/>
<accession>A0A5B8M6A2</accession>
<evidence type="ECO:0000313" key="3">
    <source>
        <dbReference type="EMBL" id="QDZ15711.1"/>
    </source>
</evidence>
<dbReference type="EMBL" id="CP042305">
    <property type="protein sequence ID" value="QDZ15711.1"/>
    <property type="molecule type" value="Genomic_DNA"/>
</dbReference>
<dbReference type="InterPro" id="IPR013094">
    <property type="entry name" value="AB_hydrolase_3"/>
</dbReference>
<keyword evidence="4" id="KW-1185">Reference proteome</keyword>
<dbReference type="GO" id="GO:0016787">
    <property type="term" value="F:hydrolase activity"/>
    <property type="evidence" value="ECO:0007669"/>
    <property type="project" value="UniProtKB-KW"/>
</dbReference>
<dbReference type="OrthoDB" id="3181909at2"/>
<protein>
    <submittedName>
        <fullName evidence="3">Alpha/beta hydrolase</fullName>
    </submittedName>
</protein>
<dbReference type="PANTHER" id="PTHR48081">
    <property type="entry name" value="AB HYDROLASE SUPERFAMILY PROTEIN C4A8.06C"/>
    <property type="match status" value="1"/>
</dbReference>
<dbReference type="SUPFAM" id="SSF53474">
    <property type="entry name" value="alpha/beta-Hydrolases"/>
    <property type="match status" value="1"/>
</dbReference>
<dbReference type="Pfam" id="PF07859">
    <property type="entry name" value="Abhydrolase_3"/>
    <property type="match status" value="1"/>
</dbReference>
<dbReference type="Proteomes" id="UP000320216">
    <property type="component" value="Chromosome"/>
</dbReference>
<dbReference type="Gene3D" id="3.40.50.1820">
    <property type="entry name" value="alpha/beta hydrolase"/>
    <property type="match status" value="1"/>
</dbReference>
<dbReference type="InterPro" id="IPR050300">
    <property type="entry name" value="GDXG_lipolytic_enzyme"/>
</dbReference>
<feature type="domain" description="Alpha/beta hydrolase fold-3" evidence="2">
    <location>
        <begin position="45"/>
        <end position="265"/>
    </location>
</feature>
<dbReference type="KEGG" id="huw:FPZ11_13945"/>
<evidence type="ECO:0000259" key="2">
    <source>
        <dbReference type="Pfam" id="PF07859"/>
    </source>
</evidence>
<organism evidence="3 4">
    <name type="scientific">Humibacter ginsenosidimutans</name>
    <dbReference type="NCBI Taxonomy" id="2599293"/>
    <lineage>
        <taxon>Bacteria</taxon>
        <taxon>Bacillati</taxon>
        <taxon>Actinomycetota</taxon>
        <taxon>Actinomycetes</taxon>
        <taxon>Micrococcales</taxon>
        <taxon>Microbacteriaceae</taxon>
        <taxon>Humibacter</taxon>
    </lineage>
</organism>
<dbReference type="PANTHER" id="PTHR48081:SF8">
    <property type="entry name" value="ALPHA_BETA HYDROLASE FOLD-3 DOMAIN-CONTAINING PROTEIN-RELATED"/>
    <property type="match status" value="1"/>
</dbReference>
<reference evidence="3 4" key="1">
    <citation type="submission" date="2019-07" db="EMBL/GenBank/DDBJ databases">
        <title>Full genome sequence of Humibacter sp. WJ7-1.</title>
        <authorList>
            <person name="Im W.-T."/>
        </authorList>
    </citation>
    <scope>NUCLEOTIDE SEQUENCE [LARGE SCALE GENOMIC DNA]</scope>
    <source>
        <strain evidence="3 4">WJ7-1</strain>
    </source>
</reference>
<dbReference type="RefSeq" id="WP_146321745.1">
    <property type="nucleotide sequence ID" value="NZ_CP042305.1"/>
</dbReference>
<name>A0A5B8M6A2_9MICO</name>
<evidence type="ECO:0000256" key="1">
    <source>
        <dbReference type="ARBA" id="ARBA00022801"/>
    </source>
</evidence>
<sequence length="298" mass="30698">MSASTPSDDTITAATITTEDRVLDGPHGELPVRIYRPTERAAAGLVWLHGGGFWAGDLDMAEGDWVARAFASRGIVVVSVDYRLAPALEPDQASRGDVHYPTASQEAAFAFGWAVTSGPASGAWAFGGASAGGNLATGATLRLIAEGGPIPALAVLAYPTLLAVQPAPDATLRAALDADPVADHFGPDAVRRMYENYLGGPAEDADTMAAPGIATPAELRDFPPTIMINSEVDELRVSGEAFAATLRAAGVDIDVSTEPGTVHGHLNRPEEAAATASIERFAARIAALSPLTSEGTTA</sequence>
<evidence type="ECO:0000313" key="4">
    <source>
        <dbReference type="Proteomes" id="UP000320216"/>
    </source>
</evidence>
<keyword evidence="1 3" id="KW-0378">Hydrolase</keyword>
<proteinExistence type="predicted"/>